<organism evidence="1 2">
    <name type="scientific">Pleuronectes platessa</name>
    <name type="common">European plaice</name>
    <dbReference type="NCBI Taxonomy" id="8262"/>
    <lineage>
        <taxon>Eukaryota</taxon>
        <taxon>Metazoa</taxon>
        <taxon>Chordata</taxon>
        <taxon>Craniata</taxon>
        <taxon>Vertebrata</taxon>
        <taxon>Euteleostomi</taxon>
        <taxon>Actinopterygii</taxon>
        <taxon>Neopterygii</taxon>
        <taxon>Teleostei</taxon>
        <taxon>Neoteleostei</taxon>
        <taxon>Acanthomorphata</taxon>
        <taxon>Carangaria</taxon>
        <taxon>Pleuronectiformes</taxon>
        <taxon>Pleuronectoidei</taxon>
        <taxon>Pleuronectidae</taxon>
        <taxon>Pleuronectes</taxon>
    </lineage>
</organism>
<evidence type="ECO:0000313" key="2">
    <source>
        <dbReference type="Proteomes" id="UP001153269"/>
    </source>
</evidence>
<protein>
    <submittedName>
        <fullName evidence="1">Uncharacterized protein</fullName>
    </submittedName>
</protein>
<dbReference type="AlphaFoldDB" id="A0A9N7UZS2"/>
<accession>A0A9N7UZS2</accession>
<evidence type="ECO:0000313" key="1">
    <source>
        <dbReference type="EMBL" id="CAB1441348.1"/>
    </source>
</evidence>
<name>A0A9N7UZS2_PLEPL</name>
<sequence length="185" mass="20035">MAAQQPFQKIKWLNILLSSDVGVQFVLGNKGSEKSSGVSTEGYGREETCNSAKNSKTFYLRLLFVCPTTVKRSESTGRVRTAQNFCSSGASGRPLSLSNNITGRSTRAAQCPARSEIMMMAWWQVGAGELSGPAIFWEQGSIPRKHYHGEHTQNCGTVGGDISLTPCHLPAPSLWSSFSSLSLQS</sequence>
<dbReference type="Proteomes" id="UP001153269">
    <property type="component" value="Unassembled WGS sequence"/>
</dbReference>
<reference evidence="1" key="1">
    <citation type="submission" date="2020-03" db="EMBL/GenBank/DDBJ databases">
        <authorList>
            <person name="Weist P."/>
        </authorList>
    </citation>
    <scope>NUCLEOTIDE SEQUENCE</scope>
</reference>
<dbReference type="EMBL" id="CADEAL010002624">
    <property type="protein sequence ID" value="CAB1441348.1"/>
    <property type="molecule type" value="Genomic_DNA"/>
</dbReference>
<keyword evidence="2" id="KW-1185">Reference proteome</keyword>
<gene>
    <name evidence="1" type="ORF">PLEPLA_LOCUS29124</name>
</gene>
<comment type="caution">
    <text evidence="1">The sequence shown here is derived from an EMBL/GenBank/DDBJ whole genome shotgun (WGS) entry which is preliminary data.</text>
</comment>
<proteinExistence type="predicted"/>